<dbReference type="eggNOG" id="COG0346">
    <property type="taxonomic scope" value="Bacteria"/>
</dbReference>
<dbReference type="EMBL" id="CP002344">
    <property type="protein sequence ID" value="ADU51834.1"/>
    <property type="molecule type" value="Genomic_DNA"/>
</dbReference>
<dbReference type="RefSeq" id="WP_013496135.1">
    <property type="nucleotide sequence ID" value="NC_014831.1"/>
</dbReference>
<dbReference type="GO" id="GO:0046872">
    <property type="term" value="F:metal ion binding"/>
    <property type="evidence" value="ECO:0007669"/>
    <property type="project" value="UniProtKB-KW"/>
</dbReference>
<dbReference type="InterPro" id="IPR004360">
    <property type="entry name" value="Glyas_Fos-R_dOase_dom"/>
</dbReference>
<dbReference type="OrthoDB" id="9788468at2"/>
<dbReference type="Proteomes" id="UP000008915">
    <property type="component" value="Chromosome"/>
</dbReference>
<dbReference type="GO" id="GO:0004493">
    <property type="term" value="F:methylmalonyl-CoA epimerase activity"/>
    <property type="evidence" value="ECO:0007669"/>
    <property type="project" value="TreeGrafter"/>
</dbReference>
<keyword evidence="1" id="KW-0479">Metal-binding</keyword>
<reference evidence="3 4" key="1">
    <citation type="journal article" date="2010" name="Stand. Genomic Sci.">
        <title>Complete genome sequence of Thermaerobacter marianensis type strain (7p75a).</title>
        <authorList>
            <person name="Han C."/>
            <person name="Gu W."/>
            <person name="Zhang X."/>
            <person name="Lapidus A."/>
            <person name="Nolan M."/>
            <person name="Copeland A."/>
            <person name="Lucas S."/>
            <person name="Del Rio T.G."/>
            <person name="Tice H."/>
            <person name="Cheng J.F."/>
            <person name="Tapia R."/>
            <person name="Goodwin L."/>
            <person name="Pitluck S."/>
            <person name="Pagani I."/>
            <person name="Ivanova N."/>
            <person name="Mavromatis K."/>
            <person name="Mikhailova N."/>
            <person name="Pati A."/>
            <person name="Chen A."/>
            <person name="Palaniappan K."/>
            <person name="Land M."/>
            <person name="Hauser L."/>
            <person name="Chang Y.J."/>
            <person name="Jeffries C.D."/>
            <person name="Schneider S."/>
            <person name="Rohde M."/>
            <person name="Goker M."/>
            <person name="Pukall R."/>
            <person name="Woyke T."/>
            <person name="Bristow J."/>
            <person name="Eisen J.A."/>
            <person name="Markowitz V."/>
            <person name="Hugenholtz P."/>
            <person name="Kyrpides N.C."/>
            <person name="Klenk H.P."/>
            <person name="Detter J.C."/>
        </authorList>
    </citation>
    <scope>NUCLEOTIDE SEQUENCE [LARGE SCALE GENOMIC DNA]</scope>
    <source>
        <strain evidence="4">ATCC 700841 / DSM 12885 / JCM 10246 / 7p75a</strain>
    </source>
</reference>
<dbReference type="InterPro" id="IPR051785">
    <property type="entry name" value="MMCE/EMCE_epimerase"/>
</dbReference>
<name>E6SHN9_THEM7</name>
<dbReference type="SUPFAM" id="SSF54593">
    <property type="entry name" value="Glyoxalase/Bleomycin resistance protein/Dihydroxybiphenyl dioxygenase"/>
    <property type="match status" value="1"/>
</dbReference>
<feature type="domain" description="VOC" evidence="2">
    <location>
        <begin position="4"/>
        <end position="125"/>
    </location>
</feature>
<dbReference type="STRING" id="644966.Tmar_1727"/>
<dbReference type="PROSITE" id="PS51819">
    <property type="entry name" value="VOC"/>
    <property type="match status" value="1"/>
</dbReference>
<evidence type="ECO:0000256" key="1">
    <source>
        <dbReference type="ARBA" id="ARBA00022723"/>
    </source>
</evidence>
<sequence>MVERIDNVGIAVRDLAAAAAFYGRLGFRVESRDDFPGVLMAAGQARLYLFRTNRPEAGVRRSPELVGNPPGLDHISLWVGDVDEAYRRLKAEGVPFATEPADQDWGARACSLHDPDGNVIFLLGPWRGRPAGR</sequence>
<organism evidence="3 4">
    <name type="scientific">Thermaerobacter marianensis (strain ATCC 700841 / DSM 12885 / JCM 10246 / 7p75a)</name>
    <dbReference type="NCBI Taxonomy" id="644966"/>
    <lineage>
        <taxon>Bacteria</taxon>
        <taxon>Bacillati</taxon>
        <taxon>Bacillota</taxon>
        <taxon>Clostridia</taxon>
        <taxon>Eubacteriales</taxon>
        <taxon>Clostridiales Family XVII. Incertae Sedis</taxon>
        <taxon>Thermaerobacter</taxon>
    </lineage>
</organism>
<gene>
    <name evidence="3" type="ordered locus">Tmar_1727</name>
</gene>
<evidence type="ECO:0000313" key="4">
    <source>
        <dbReference type="Proteomes" id="UP000008915"/>
    </source>
</evidence>
<dbReference type="KEGG" id="tmr:Tmar_1727"/>
<dbReference type="PANTHER" id="PTHR43048">
    <property type="entry name" value="METHYLMALONYL-COA EPIMERASE"/>
    <property type="match status" value="1"/>
</dbReference>
<dbReference type="Pfam" id="PF00903">
    <property type="entry name" value="Glyoxalase"/>
    <property type="match status" value="1"/>
</dbReference>
<accession>E6SHN9</accession>
<proteinExistence type="predicted"/>
<dbReference type="PANTHER" id="PTHR43048:SF3">
    <property type="entry name" value="METHYLMALONYL-COA EPIMERASE, MITOCHONDRIAL"/>
    <property type="match status" value="1"/>
</dbReference>
<dbReference type="GO" id="GO:0046491">
    <property type="term" value="P:L-methylmalonyl-CoA metabolic process"/>
    <property type="evidence" value="ECO:0007669"/>
    <property type="project" value="TreeGrafter"/>
</dbReference>
<protein>
    <submittedName>
        <fullName evidence="3">Glyoxalase/bleomycin resistance protein/dioxygenase</fullName>
    </submittedName>
</protein>
<dbReference type="InterPro" id="IPR037523">
    <property type="entry name" value="VOC_core"/>
</dbReference>
<keyword evidence="4" id="KW-1185">Reference proteome</keyword>
<reference evidence="4" key="2">
    <citation type="journal article" date="2010" name="Stand. Genomic Sci.">
        <title>Complete genome sequence of Thermaerobacter marianensis type strain (7p75aT).</title>
        <authorList>
            <person name="Han C."/>
            <person name="Gu W."/>
            <person name="Zhang X."/>
            <person name="Lapidus A."/>
            <person name="Nolan M."/>
            <person name="Copeland A."/>
            <person name="Lucas S."/>
            <person name="Glavina Del Rio T."/>
            <person name="Tice H."/>
            <person name="Cheng J."/>
            <person name="Tapia R."/>
            <person name="Goodwin L."/>
            <person name="Pitluck S."/>
            <person name="Pagani I."/>
            <person name="Ivanova N."/>
            <person name="Mavromatis K."/>
            <person name="Mikhailova N."/>
            <person name="Pati A."/>
            <person name="Chen A."/>
            <person name="Palaniappan K."/>
            <person name="Land M."/>
            <person name="Hauser L."/>
            <person name="Chang Y."/>
            <person name="Jeffries C."/>
            <person name="Schneider S."/>
            <person name="Rohde M."/>
            <person name="Goker M."/>
            <person name="Pukall R."/>
            <person name="Woyke T."/>
            <person name="Bristow J."/>
            <person name="Eisen J."/>
            <person name="Markowitz V."/>
            <person name="Hugenholtz P."/>
            <person name="Kyrpides N."/>
            <person name="Klenk H."/>
            <person name="Detter J."/>
        </authorList>
    </citation>
    <scope>NUCLEOTIDE SEQUENCE [LARGE SCALE GENOMIC DNA]</scope>
    <source>
        <strain evidence="4">ATCC 700841 / DSM 12885 / JCM 10246 / 7p75a</strain>
    </source>
</reference>
<dbReference type="HOGENOM" id="CLU_046006_18_3_9"/>
<evidence type="ECO:0000313" key="3">
    <source>
        <dbReference type="EMBL" id="ADU51834.1"/>
    </source>
</evidence>
<dbReference type="AlphaFoldDB" id="E6SHN9"/>
<dbReference type="InterPro" id="IPR029068">
    <property type="entry name" value="Glyas_Bleomycin-R_OHBP_Dase"/>
</dbReference>
<evidence type="ECO:0000259" key="2">
    <source>
        <dbReference type="PROSITE" id="PS51819"/>
    </source>
</evidence>
<dbReference type="Gene3D" id="3.10.180.10">
    <property type="entry name" value="2,3-Dihydroxybiphenyl 1,2-Dioxygenase, domain 1"/>
    <property type="match status" value="1"/>
</dbReference>